<reference evidence="2" key="1">
    <citation type="submission" date="2022-07" db="EMBL/GenBank/DDBJ databases">
        <title>Phylogenomic reconstructions and comparative analyses of Kickxellomycotina fungi.</title>
        <authorList>
            <person name="Reynolds N.K."/>
            <person name="Stajich J.E."/>
            <person name="Barry K."/>
            <person name="Grigoriev I.V."/>
            <person name="Crous P."/>
            <person name="Smith M.E."/>
        </authorList>
    </citation>
    <scope>NUCLEOTIDE SEQUENCE</scope>
    <source>
        <strain evidence="2">NBRC 105414</strain>
    </source>
</reference>
<feature type="region of interest" description="Disordered" evidence="1">
    <location>
        <begin position="399"/>
        <end position="429"/>
    </location>
</feature>
<organism evidence="2 3">
    <name type="scientific">Coemansia javaensis</name>
    <dbReference type="NCBI Taxonomy" id="2761396"/>
    <lineage>
        <taxon>Eukaryota</taxon>
        <taxon>Fungi</taxon>
        <taxon>Fungi incertae sedis</taxon>
        <taxon>Zoopagomycota</taxon>
        <taxon>Kickxellomycotina</taxon>
        <taxon>Kickxellomycetes</taxon>
        <taxon>Kickxellales</taxon>
        <taxon>Kickxellaceae</taxon>
        <taxon>Coemansia</taxon>
    </lineage>
</organism>
<feature type="compositionally biased region" description="Acidic residues" evidence="1">
    <location>
        <begin position="74"/>
        <end position="87"/>
    </location>
</feature>
<feature type="region of interest" description="Disordered" evidence="1">
    <location>
        <begin position="1"/>
        <end position="29"/>
    </location>
</feature>
<dbReference type="GO" id="GO:0000127">
    <property type="term" value="C:transcription factor TFIIIC complex"/>
    <property type="evidence" value="ECO:0007669"/>
    <property type="project" value="TreeGrafter"/>
</dbReference>
<dbReference type="InterPro" id="IPR011990">
    <property type="entry name" value="TPR-like_helical_dom_sf"/>
</dbReference>
<feature type="compositionally biased region" description="Acidic residues" evidence="1">
    <location>
        <begin position="409"/>
        <end position="429"/>
    </location>
</feature>
<dbReference type="OrthoDB" id="9991317at2759"/>
<dbReference type="AlphaFoldDB" id="A0A9W8HI98"/>
<accession>A0A9W8HI98</accession>
<sequence length="1183" mass="131662">MADDDGRNSDDDSFLGDAGGDGSGDELGSGAYRDFAALMRAAQEAAARLSAEGMTGAVDIGSIQRLQGLHGDEGEGSAGEDGDEDGNGDGGSSGDEDADHSTAAPEMDGPAAAVARRKPRASATRHVSYADADMDDFDMGFMPEALVSEDDSNYMGSDDLPTTDDETEMASFQDTLRATAGFRRKRGGGKKRPPRRKEPVYSHTVQILLGEANQLFVQRELDQAFRVLSQVVCEDGTCAQAWATMALIRKEQGRISDAAGLYAVAAHLSNEVQLWEQQYHIHMEIAQANGGDQAAAGAYRESIKQALYCLSMMLRKNPRHENAWRWRLGAMELIGDHSGMARTYRMMLRAEPHKMEIIQMASMLFAKHRKDLETPLKWYADAFAFYEQHALELTDRVERAGSRTRAARDDDDDDDDDGDDKSEDGDQDDDVNVAAEWREYIAKKPARTIPMEGLGGYTYSDVNMAAELRIWRCEHAEAIVDIKRGARFIQGRGRESEWVGRELEDETDAEYDTNLLPIELRVRLGQCRLLLGQHESAWKHIVPLLEQDVVAYEDLYTEIADTYLEVGMCAQALEVYEKLTARPETNQPWVWERLARCHRELGDLQRASQLAAAVVEADPNDTDMRLWLSEVYQEMGQEDLAYEMVNVAEDIQLADRLRHAVAVEAHKQEHPAQEHQRPDGAHVEASTGLVQISERKTSEIAQRRRHEAETERQLCLTAMRMAEVSFKKLDLLRSQIDVRRSAAGEYCAVAKRLFLDWRSIRAFYLSDRSRPFHTYRNIVMTNLERDAQSGEIGPLAEASGQAAVRRQLDRMKRQLARQKRPQNAEEEDDDGGGGGSSSSTRPTTFRGQSFERWFDMFLVYAKCLTLEGRVAEAEDLLDVICDSSVYFHDPVRKCTLRLMMLVVALRDGGRDRLYDLLRTLCGPHPRRAMRYKLYAFSMATSAAAAAKLSSSNAYKFVRRQLDQVDDLYYKNGHQPGVPLAPDQPPMQWAEDDSGAAATERLAKSDVAALHSLAGHMMLGSRTGSASLVQYTLALSLAPQDASVALHLGVAYLVHSARREAISPQAMVLRGLAFVQRYAELRCMHELRAAGRPAQADVVVTQEIAYNLGRAFHFVGLPDLAIAYYRRVFELPVSLADSAATASSPPPAYSDLKREAAYNLASIYATSGSVLRARAILAEHCTIV</sequence>
<dbReference type="GO" id="GO:0006383">
    <property type="term" value="P:transcription by RNA polymerase III"/>
    <property type="evidence" value="ECO:0007669"/>
    <property type="project" value="InterPro"/>
</dbReference>
<dbReference type="PANTHER" id="PTHR23082">
    <property type="entry name" value="TRANSCRIPTION INITIATION FACTOR IIIC TFIIIC , POLYPEPTIDE 3-RELATED"/>
    <property type="match status" value="1"/>
</dbReference>
<dbReference type="Gene3D" id="1.25.40.10">
    <property type="entry name" value="Tetratricopeptide repeat domain"/>
    <property type="match status" value="3"/>
</dbReference>
<keyword evidence="3" id="KW-1185">Reference proteome</keyword>
<dbReference type="EMBL" id="JANBUL010000055">
    <property type="protein sequence ID" value="KAJ2783080.1"/>
    <property type="molecule type" value="Genomic_DNA"/>
</dbReference>
<feature type="compositionally biased region" description="Gly residues" evidence="1">
    <location>
        <begin position="17"/>
        <end position="27"/>
    </location>
</feature>
<evidence type="ECO:0000256" key="1">
    <source>
        <dbReference type="SAM" id="MobiDB-lite"/>
    </source>
</evidence>
<dbReference type="Proteomes" id="UP001140217">
    <property type="component" value="Unassembled WGS sequence"/>
</dbReference>
<comment type="caution">
    <text evidence="2">The sequence shown here is derived from an EMBL/GenBank/DDBJ whole genome shotgun (WGS) entry which is preliminary data.</text>
</comment>
<name>A0A9W8HI98_9FUNG</name>
<evidence type="ECO:0000313" key="3">
    <source>
        <dbReference type="Proteomes" id="UP001140217"/>
    </source>
</evidence>
<dbReference type="PANTHER" id="PTHR23082:SF0">
    <property type="entry name" value="GENERAL TRANSCRIPTION FACTOR 3C POLYPEPTIDE 3"/>
    <property type="match status" value="1"/>
</dbReference>
<dbReference type="SUPFAM" id="SSF48452">
    <property type="entry name" value="TPR-like"/>
    <property type="match status" value="3"/>
</dbReference>
<dbReference type="Pfam" id="PF13181">
    <property type="entry name" value="TPR_8"/>
    <property type="match status" value="1"/>
</dbReference>
<feature type="region of interest" description="Disordered" evidence="1">
    <location>
        <begin position="64"/>
        <end position="127"/>
    </location>
</feature>
<feature type="compositionally biased region" description="Basic and acidic residues" evidence="1">
    <location>
        <begin position="1"/>
        <end position="10"/>
    </location>
</feature>
<dbReference type="SMART" id="SM00028">
    <property type="entry name" value="TPR"/>
    <property type="match status" value="4"/>
</dbReference>
<feature type="region of interest" description="Disordered" evidence="1">
    <location>
        <begin position="812"/>
        <end position="843"/>
    </location>
</feature>
<dbReference type="InterPro" id="IPR019734">
    <property type="entry name" value="TPR_rpt"/>
</dbReference>
<dbReference type="Pfam" id="PF14559">
    <property type="entry name" value="TPR_19"/>
    <property type="match status" value="1"/>
</dbReference>
<gene>
    <name evidence="2" type="primary">TFC4</name>
    <name evidence="2" type="ORF">H4R18_001901</name>
</gene>
<protein>
    <submittedName>
        <fullName evidence="2">Transcription factor TFIIIC subunit tfc4</fullName>
    </submittedName>
</protein>
<proteinExistence type="predicted"/>
<dbReference type="InterPro" id="IPR039340">
    <property type="entry name" value="Tfc4/TFIIIC-102/Sfc4"/>
</dbReference>
<evidence type="ECO:0000313" key="2">
    <source>
        <dbReference type="EMBL" id="KAJ2783080.1"/>
    </source>
</evidence>